<feature type="binding site" evidence="8">
    <location>
        <position position="215"/>
    </location>
    <ligand>
        <name>Zn(2+)</name>
        <dbReference type="ChEBI" id="CHEBI:29105"/>
        <label>1</label>
    </ligand>
</feature>
<dbReference type="Proteomes" id="UP000052015">
    <property type="component" value="Unassembled WGS sequence"/>
</dbReference>
<dbReference type="PANTHER" id="PTHR32481">
    <property type="entry name" value="AMINOPEPTIDASE"/>
    <property type="match status" value="1"/>
</dbReference>
<evidence type="ECO:0000313" key="10">
    <source>
        <dbReference type="Proteomes" id="UP000052015"/>
    </source>
</evidence>
<feature type="binding site" evidence="8">
    <location>
        <position position="60"/>
    </location>
    <ligand>
        <name>Zn(2+)</name>
        <dbReference type="ChEBI" id="CHEBI:29105"/>
        <label>1</label>
    </ligand>
</feature>
<accession>A0A0R3JXZ9</accession>
<keyword evidence="2 9" id="KW-0031">Aminopeptidase</keyword>
<dbReference type="InterPro" id="IPR008007">
    <property type="entry name" value="Peptidase_M42"/>
</dbReference>
<keyword evidence="5 9" id="KW-0378">Hydrolase</keyword>
<dbReference type="InterPro" id="IPR023367">
    <property type="entry name" value="Peptidase_M42_dom2"/>
</dbReference>
<evidence type="ECO:0000256" key="8">
    <source>
        <dbReference type="PIRSR" id="PIRSR001123-2"/>
    </source>
</evidence>
<proteinExistence type="inferred from homology"/>
<evidence type="ECO:0000256" key="7">
    <source>
        <dbReference type="PIRSR" id="PIRSR001123-1"/>
    </source>
</evidence>
<dbReference type="Pfam" id="PF05343">
    <property type="entry name" value="Peptidase_M42"/>
    <property type="match status" value="1"/>
</dbReference>
<comment type="caution">
    <text evidence="9">The sequence shown here is derived from an EMBL/GenBank/DDBJ whole genome shotgun (WGS) entry which is preliminary data.</text>
</comment>
<keyword evidence="4 8" id="KW-0479">Metal-binding</keyword>
<evidence type="ECO:0000256" key="2">
    <source>
        <dbReference type="ARBA" id="ARBA00022438"/>
    </source>
</evidence>
<dbReference type="InterPro" id="IPR051464">
    <property type="entry name" value="Peptidase_M42_aminopept"/>
</dbReference>
<name>A0A0R3JXZ9_CALMK</name>
<feature type="binding site" evidence="8">
    <location>
        <position position="162"/>
    </location>
    <ligand>
        <name>Zn(2+)</name>
        <dbReference type="ChEBI" id="CHEBI:29105"/>
        <label>1</label>
    </ligand>
</feature>
<gene>
    <name evidence="9" type="primary">ysdC_3</name>
    <name evidence="9" type="ORF">ABG79_00111</name>
</gene>
<dbReference type="PATRIC" id="fig|908809.3.peg.112"/>
<reference evidence="9 10" key="1">
    <citation type="submission" date="2015-09" db="EMBL/GenBank/DDBJ databases">
        <title>Draft genome sequence of a Caloramator mitchellensis, a moderate thermophile from the Great Artesian Basin of Australia.</title>
        <authorList>
            <person name="Patel B.K."/>
        </authorList>
    </citation>
    <scope>NUCLEOTIDE SEQUENCE [LARGE SCALE GENOMIC DNA]</scope>
    <source>
        <strain evidence="9 10">VF08</strain>
    </source>
</reference>
<evidence type="ECO:0000256" key="5">
    <source>
        <dbReference type="ARBA" id="ARBA00022801"/>
    </source>
</evidence>
<dbReference type="PIRSF" id="PIRSF001123">
    <property type="entry name" value="PepA_GA"/>
    <property type="match status" value="1"/>
</dbReference>
<dbReference type="PANTHER" id="PTHR32481:SF9">
    <property type="entry name" value="ENDOGLUCANASE"/>
    <property type="match status" value="1"/>
</dbReference>
<dbReference type="EMBL" id="LKHP01000001">
    <property type="protein sequence ID" value="KRQ87946.1"/>
    <property type="molecule type" value="Genomic_DNA"/>
</dbReference>
<evidence type="ECO:0000313" key="9">
    <source>
        <dbReference type="EMBL" id="KRQ87946.1"/>
    </source>
</evidence>
<feature type="binding site" evidence="8">
    <location>
        <position position="162"/>
    </location>
    <ligand>
        <name>Zn(2+)</name>
        <dbReference type="ChEBI" id="CHEBI:29105"/>
        <label>2</label>
    </ligand>
</feature>
<evidence type="ECO:0000256" key="3">
    <source>
        <dbReference type="ARBA" id="ARBA00022670"/>
    </source>
</evidence>
<dbReference type="Gene3D" id="3.40.630.10">
    <property type="entry name" value="Zn peptidases"/>
    <property type="match status" value="1"/>
</dbReference>
<dbReference type="GO" id="GO:0006508">
    <property type="term" value="P:proteolysis"/>
    <property type="evidence" value="ECO:0007669"/>
    <property type="project" value="UniProtKB-KW"/>
</dbReference>
<sequence>MELLKELTSIYGPSGREDKVADFIIDNIKQYVDEVKKDTLGNVISVKKGKGQKKLMFAAHMDQIGVMITFIDDNGFLRFTNIGGVNPYSLLFKRIVFKNGVEGIVSKEAKADIKDLNLKDMFIDIGAKNKEEAKQKVNIGEFGVFKSDFIDLGNSISSAAFDDRIGCYALIEAAKRIKENNGDIYFVFTVQEEVGLRGAKVAAYSIEPDIAIAVDVTGTGDTPNCNRMAVKFGEGAAIKIMDRGFIVHPQIKELLINVAERNNIKYQYEILEMGTTDAAEIHISKAGAPSGVVSIPTRYIHSHSETVDKDDLKAAIDLLVKVAEEF</sequence>
<dbReference type="SUPFAM" id="SSF101821">
    <property type="entry name" value="Aminopeptidase/glucanase lid domain"/>
    <property type="match status" value="1"/>
</dbReference>
<keyword evidence="3" id="KW-0645">Protease</keyword>
<evidence type="ECO:0000256" key="1">
    <source>
        <dbReference type="ARBA" id="ARBA00006272"/>
    </source>
</evidence>
<dbReference type="AlphaFoldDB" id="A0A0R3JXZ9"/>
<evidence type="ECO:0000256" key="4">
    <source>
        <dbReference type="ARBA" id="ARBA00022723"/>
    </source>
</evidence>
<feature type="binding site" evidence="8">
    <location>
        <position position="193"/>
    </location>
    <ligand>
        <name>Zn(2+)</name>
        <dbReference type="ChEBI" id="CHEBI:29105"/>
        <label>2</label>
    </ligand>
</feature>
<comment type="similarity">
    <text evidence="1 6">Belongs to the peptidase M42 family.</text>
</comment>
<dbReference type="CDD" id="cd05656">
    <property type="entry name" value="M42_Frv"/>
    <property type="match status" value="1"/>
</dbReference>
<protein>
    <submittedName>
        <fullName evidence="9">Putative aminopeptidase YsdC</fullName>
        <ecNumber evidence="9">3.4.11.-</ecNumber>
    </submittedName>
</protein>
<dbReference type="GO" id="GO:0046872">
    <property type="term" value="F:metal ion binding"/>
    <property type="evidence" value="ECO:0007669"/>
    <property type="project" value="UniProtKB-UniRule"/>
</dbReference>
<dbReference type="STRING" id="908809.ABG79_00111"/>
<dbReference type="SUPFAM" id="SSF53187">
    <property type="entry name" value="Zn-dependent exopeptidases"/>
    <property type="match status" value="1"/>
</dbReference>
<dbReference type="Gene3D" id="2.40.30.40">
    <property type="entry name" value="Peptidase M42, domain 2"/>
    <property type="match status" value="1"/>
</dbReference>
<keyword evidence="10" id="KW-1185">Reference proteome</keyword>
<dbReference type="EC" id="3.4.11.-" evidence="9"/>
<organism evidence="9 10">
    <name type="scientific">Caloramator mitchellensis</name>
    <dbReference type="NCBI Taxonomy" id="908809"/>
    <lineage>
        <taxon>Bacteria</taxon>
        <taxon>Bacillati</taxon>
        <taxon>Bacillota</taxon>
        <taxon>Clostridia</taxon>
        <taxon>Eubacteriales</taxon>
        <taxon>Clostridiaceae</taxon>
        <taxon>Caloramator</taxon>
    </lineage>
</organism>
<dbReference type="GO" id="GO:0004177">
    <property type="term" value="F:aminopeptidase activity"/>
    <property type="evidence" value="ECO:0007669"/>
    <property type="project" value="UniProtKB-UniRule"/>
</dbReference>
<feature type="active site" description="Proton acceptor" evidence="7">
    <location>
        <position position="192"/>
    </location>
</feature>
<evidence type="ECO:0000256" key="6">
    <source>
        <dbReference type="PIRNR" id="PIRNR001123"/>
    </source>
</evidence>
<feature type="binding site" evidence="8">
    <location>
        <position position="301"/>
    </location>
    <ligand>
        <name>Zn(2+)</name>
        <dbReference type="ChEBI" id="CHEBI:29105"/>
        <label>2</label>
    </ligand>
</feature>
<comment type="cofactor">
    <cofactor evidence="8">
        <name>a divalent metal cation</name>
        <dbReference type="ChEBI" id="CHEBI:60240"/>
    </cofactor>
    <text evidence="8">Binds 2 divalent metal cations per subunit.</text>
</comment>